<dbReference type="EMBL" id="JAAALK010000287">
    <property type="protein sequence ID" value="KAG8056681.1"/>
    <property type="molecule type" value="Genomic_DNA"/>
</dbReference>
<reference evidence="2" key="1">
    <citation type="journal article" date="2021" name="bioRxiv">
        <title>Whole Genome Assembly and Annotation of Northern Wild Rice, Zizania palustris L., Supports a Whole Genome Duplication in the Zizania Genus.</title>
        <authorList>
            <person name="Haas M."/>
            <person name="Kono T."/>
            <person name="Macchietto M."/>
            <person name="Millas R."/>
            <person name="McGilp L."/>
            <person name="Shao M."/>
            <person name="Duquette J."/>
            <person name="Hirsch C.N."/>
            <person name="Kimball J."/>
        </authorList>
    </citation>
    <scope>NUCLEOTIDE SEQUENCE</scope>
    <source>
        <tissue evidence="2">Fresh leaf tissue</tissue>
    </source>
</reference>
<protein>
    <submittedName>
        <fullName evidence="2">Uncharacterized protein</fullName>
    </submittedName>
</protein>
<sequence length="118" mass="12156">MGRFPGEGLIPAASLRLVADHPSCYDVAGGQGGDWGKSVAEKCRAVRPPGGGEAGRGRGGEARGGVESTATKRRAATRRRRRGGRQPSVGKNLGGGLGRERGRRPGVGKNLGGGLWKK</sequence>
<evidence type="ECO:0000313" key="2">
    <source>
        <dbReference type="EMBL" id="KAG8056681.1"/>
    </source>
</evidence>
<feature type="region of interest" description="Disordered" evidence="1">
    <location>
        <begin position="46"/>
        <end position="118"/>
    </location>
</feature>
<dbReference type="Proteomes" id="UP000729402">
    <property type="component" value="Unassembled WGS sequence"/>
</dbReference>
<proteinExistence type="predicted"/>
<dbReference type="OrthoDB" id="784883at2759"/>
<comment type="caution">
    <text evidence="2">The sequence shown here is derived from an EMBL/GenBank/DDBJ whole genome shotgun (WGS) entry which is preliminary data.</text>
</comment>
<accession>A0A8J5RME4</accession>
<organism evidence="2 3">
    <name type="scientific">Zizania palustris</name>
    <name type="common">Northern wild rice</name>
    <dbReference type="NCBI Taxonomy" id="103762"/>
    <lineage>
        <taxon>Eukaryota</taxon>
        <taxon>Viridiplantae</taxon>
        <taxon>Streptophyta</taxon>
        <taxon>Embryophyta</taxon>
        <taxon>Tracheophyta</taxon>
        <taxon>Spermatophyta</taxon>
        <taxon>Magnoliopsida</taxon>
        <taxon>Liliopsida</taxon>
        <taxon>Poales</taxon>
        <taxon>Poaceae</taxon>
        <taxon>BOP clade</taxon>
        <taxon>Oryzoideae</taxon>
        <taxon>Oryzeae</taxon>
        <taxon>Zizaniinae</taxon>
        <taxon>Zizania</taxon>
    </lineage>
</organism>
<feature type="compositionally biased region" description="Gly residues" evidence="1">
    <location>
        <begin position="109"/>
        <end position="118"/>
    </location>
</feature>
<feature type="compositionally biased region" description="Basic residues" evidence="1">
    <location>
        <begin position="71"/>
        <end position="84"/>
    </location>
</feature>
<evidence type="ECO:0000256" key="1">
    <source>
        <dbReference type="SAM" id="MobiDB-lite"/>
    </source>
</evidence>
<keyword evidence="3" id="KW-1185">Reference proteome</keyword>
<evidence type="ECO:0000313" key="3">
    <source>
        <dbReference type="Proteomes" id="UP000729402"/>
    </source>
</evidence>
<gene>
    <name evidence="2" type="ORF">GUJ93_ZPchr0002g24513</name>
</gene>
<dbReference type="AlphaFoldDB" id="A0A8J5RME4"/>
<name>A0A8J5RME4_ZIZPA</name>
<reference evidence="2" key="2">
    <citation type="submission" date="2021-02" db="EMBL/GenBank/DDBJ databases">
        <authorList>
            <person name="Kimball J.A."/>
            <person name="Haas M.W."/>
            <person name="Macchietto M."/>
            <person name="Kono T."/>
            <person name="Duquette J."/>
            <person name="Shao M."/>
        </authorList>
    </citation>
    <scope>NUCLEOTIDE SEQUENCE</scope>
    <source>
        <tissue evidence="2">Fresh leaf tissue</tissue>
    </source>
</reference>